<feature type="region of interest" description="Disordered" evidence="1">
    <location>
        <begin position="336"/>
        <end position="362"/>
    </location>
</feature>
<sequence>MATLKQSLRLQGALEAMDTAQRALSSAAFQVFDTSLFSAWEDSLRIQDNFPHSGISQILLGVGEAFAQQTHWGTAGLSSAAAGLADSLPMGNFLAQENLAQVLQGIEPALEWQRNWEINHPISGMERALRSANSAFSAAKDIGGLQQALEEASRVSRLWGQDLPGIFDAAAAAGGLLRALEPAWWEQNALQVEAVGQAFSGYAQRRWGMFDGAWEDDVPQPVENMEYEAIFTHCCELLTDPFHLNERAADFVKNLFYANPVLAALVFVLMVNTILPKILFQTVPKKLGESICRYESVKLLGELDAMGGGSYRTFEAVDPATGKSYPIAVGPKGEAAILDQPSGEDAPKTPTLQEPLRPEEQG</sequence>
<dbReference type="AlphaFoldDB" id="A0A6N2T7G4"/>
<name>A0A6N2T7G4_9FIRM</name>
<protein>
    <submittedName>
        <fullName evidence="2">Uncharacterized protein</fullName>
    </submittedName>
</protein>
<proteinExistence type="predicted"/>
<evidence type="ECO:0000256" key="1">
    <source>
        <dbReference type="SAM" id="MobiDB-lite"/>
    </source>
</evidence>
<organism evidence="2">
    <name type="scientific">uncultured Anaerotruncus sp</name>
    <dbReference type="NCBI Taxonomy" id="905011"/>
    <lineage>
        <taxon>Bacteria</taxon>
        <taxon>Bacillati</taxon>
        <taxon>Bacillota</taxon>
        <taxon>Clostridia</taxon>
        <taxon>Eubacteriales</taxon>
        <taxon>Oscillospiraceae</taxon>
        <taxon>Anaerotruncus</taxon>
        <taxon>environmental samples</taxon>
    </lineage>
</organism>
<accession>A0A6N2T7G4</accession>
<reference evidence="2" key="1">
    <citation type="submission" date="2019-11" db="EMBL/GenBank/DDBJ databases">
        <authorList>
            <person name="Feng L."/>
        </authorList>
    </citation>
    <scope>NUCLEOTIDE SEQUENCE</scope>
    <source>
        <strain evidence="2">AundefinedLFYP135</strain>
    </source>
</reference>
<gene>
    <name evidence="2" type="ORF">AULFYP135_01305</name>
</gene>
<evidence type="ECO:0000313" key="2">
    <source>
        <dbReference type="EMBL" id="VYT01664.1"/>
    </source>
</evidence>
<dbReference type="EMBL" id="CACRSL010000003">
    <property type="protein sequence ID" value="VYT01664.1"/>
    <property type="molecule type" value="Genomic_DNA"/>
</dbReference>